<accession>A0A9P6A6M2</accession>
<gene>
    <name evidence="1" type="ORF">BDN71DRAFT_1371908</name>
</gene>
<name>A0A9P6A6M2_PLEER</name>
<dbReference type="OrthoDB" id="2800503at2759"/>
<comment type="caution">
    <text evidence="1">The sequence shown here is derived from an EMBL/GenBank/DDBJ whole genome shotgun (WGS) entry which is preliminary data.</text>
</comment>
<reference evidence="1" key="1">
    <citation type="submission" date="2020-11" db="EMBL/GenBank/DDBJ databases">
        <authorList>
            <consortium name="DOE Joint Genome Institute"/>
            <person name="Ahrendt S."/>
            <person name="Riley R."/>
            <person name="Andreopoulos W."/>
            <person name="Labutti K."/>
            <person name="Pangilinan J."/>
            <person name="Ruiz-Duenas F.J."/>
            <person name="Barrasa J.M."/>
            <person name="Sanchez-Garcia M."/>
            <person name="Camarero S."/>
            <person name="Miyauchi S."/>
            <person name="Serrano A."/>
            <person name="Linde D."/>
            <person name="Babiker R."/>
            <person name="Drula E."/>
            <person name="Ayuso-Fernandez I."/>
            <person name="Pacheco R."/>
            <person name="Padilla G."/>
            <person name="Ferreira P."/>
            <person name="Barriuso J."/>
            <person name="Kellner H."/>
            <person name="Castanera R."/>
            <person name="Alfaro M."/>
            <person name="Ramirez L."/>
            <person name="Pisabarro A.G."/>
            <person name="Kuo A."/>
            <person name="Tritt A."/>
            <person name="Lipzen A."/>
            <person name="He G."/>
            <person name="Yan M."/>
            <person name="Ng V."/>
            <person name="Cullen D."/>
            <person name="Martin F."/>
            <person name="Rosso M.-N."/>
            <person name="Henrissat B."/>
            <person name="Hibbett D."/>
            <person name="Martinez A.T."/>
            <person name="Grigoriev I.V."/>
        </authorList>
    </citation>
    <scope>NUCLEOTIDE SEQUENCE</scope>
    <source>
        <strain evidence="1">ATCC 90797</strain>
    </source>
</reference>
<dbReference type="EMBL" id="MU154529">
    <property type="protein sequence ID" value="KAF9499982.1"/>
    <property type="molecule type" value="Genomic_DNA"/>
</dbReference>
<feature type="non-terminal residue" evidence="1">
    <location>
        <position position="63"/>
    </location>
</feature>
<dbReference type="Proteomes" id="UP000807025">
    <property type="component" value="Unassembled WGS sequence"/>
</dbReference>
<dbReference type="AlphaFoldDB" id="A0A9P6A6M2"/>
<feature type="non-terminal residue" evidence="1">
    <location>
        <position position="1"/>
    </location>
</feature>
<keyword evidence="2" id="KW-1185">Reference proteome</keyword>
<sequence>EPLICYKCHIISDSHYASNCTTAQHDICRHCRQEHRVALCPHPLHKWCSNCKKPGHGAGDRSC</sequence>
<organism evidence="1 2">
    <name type="scientific">Pleurotus eryngii</name>
    <name type="common">Boletus of the steppes</name>
    <dbReference type="NCBI Taxonomy" id="5323"/>
    <lineage>
        <taxon>Eukaryota</taxon>
        <taxon>Fungi</taxon>
        <taxon>Dikarya</taxon>
        <taxon>Basidiomycota</taxon>
        <taxon>Agaricomycotina</taxon>
        <taxon>Agaricomycetes</taxon>
        <taxon>Agaricomycetidae</taxon>
        <taxon>Agaricales</taxon>
        <taxon>Pleurotineae</taxon>
        <taxon>Pleurotaceae</taxon>
        <taxon>Pleurotus</taxon>
    </lineage>
</organism>
<evidence type="ECO:0000313" key="1">
    <source>
        <dbReference type="EMBL" id="KAF9499982.1"/>
    </source>
</evidence>
<protein>
    <submittedName>
        <fullName evidence="1">Uncharacterized protein</fullName>
    </submittedName>
</protein>
<evidence type="ECO:0000313" key="2">
    <source>
        <dbReference type="Proteomes" id="UP000807025"/>
    </source>
</evidence>
<proteinExistence type="predicted"/>